<dbReference type="InterPro" id="IPR031308">
    <property type="entry name" value="UCP028777"/>
</dbReference>
<accession>A0A977KYQ0</accession>
<gene>
    <name evidence="3" type="ORF">KA717_37640</name>
</gene>
<dbReference type="InterPro" id="IPR052937">
    <property type="entry name" value="Inner_membrane_protein"/>
</dbReference>
<name>A0A977KYQ0_9CYAN</name>
<dbReference type="InterPro" id="IPR005185">
    <property type="entry name" value="YccF"/>
</dbReference>
<organism evidence="3">
    <name type="scientific">Woronichinia naegeliana WA131</name>
    <dbReference type="NCBI Taxonomy" id="2824559"/>
    <lineage>
        <taxon>Bacteria</taxon>
        <taxon>Bacillati</taxon>
        <taxon>Cyanobacteriota</taxon>
        <taxon>Cyanophyceae</taxon>
        <taxon>Synechococcales</taxon>
        <taxon>Coelosphaeriaceae</taxon>
        <taxon>Woronichinia</taxon>
    </lineage>
</organism>
<evidence type="ECO:0000256" key="1">
    <source>
        <dbReference type="SAM" id="Phobius"/>
    </source>
</evidence>
<evidence type="ECO:0000313" key="3">
    <source>
        <dbReference type="EMBL" id="UXE61070.1"/>
    </source>
</evidence>
<protein>
    <submittedName>
        <fullName evidence="3">YccF domain-containing protein</fullName>
    </submittedName>
</protein>
<sequence length="122" mass="13048">MSLLGNIIWLVFGGFLAGIGYILGGMLVCITIIGIPFGQQAIKLGVATMTPFGREIVPTPEAGSLINLILNLIWIVVIGWGIALTHLTSGLILAVTIIGIPFAIQHFKLIPLALFPFGRELR</sequence>
<feature type="transmembrane region" description="Helical" evidence="1">
    <location>
        <begin position="6"/>
        <end position="35"/>
    </location>
</feature>
<dbReference type="PANTHER" id="PTHR42903:SF1">
    <property type="entry name" value="INNER MEMBRANE PROTEIN YCCF"/>
    <property type="match status" value="1"/>
</dbReference>
<dbReference type="NCBIfam" id="NF008740">
    <property type="entry name" value="PRK11770.1-2"/>
    <property type="match status" value="1"/>
</dbReference>
<dbReference type="Pfam" id="PF03733">
    <property type="entry name" value="YccF"/>
    <property type="match status" value="2"/>
</dbReference>
<feature type="domain" description="Inner membrane component" evidence="2">
    <location>
        <begin position="69"/>
        <end position="119"/>
    </location>
</feature>
<dbReference type="EMBL" id="CP073041">
    <property type="protein sequence ID" value="UXE61070.1"/>
    <property type="molecule type" value="Genomic_DNA"/>
</dbReference>
<dbReference type="KEGG" id="wna:KA717_37640"/>
<dbReference type="GO" id="GO:0005886">
    <property type="term" value="C:plasma membrane"/>
    <property type="evidence" value="ECO:0007669"/>
    <property type="project" value="TreeGrafter"/>
</dbReference>
<proteinExistence type="predicted"/>
<keyword evidence="1" id="KW-0472">Membrane</keyword>
<keyword evidence="1" id="KW-0812">Transmembrane</keyword>
<dbReference type="AlphaFoldDB" id="A0A977KYQ0"/>
<feature type="transmembrane region" description="Helical" evidence="1">
    <location>
        <begin position="91"/>
        <end position="115"/>
    </location>
</feature>
<dbReference type="Proteomes" id="UP001065613">
    <property type="component" value="Chromosome"/>
</dbReference>
<reference evidence="3" key="1">
    <citation type="submission" date="2021-04" db="EMBL/GenBank/DDBJ databases">
        <title>Genome sequence of Woronichinia naegeliana from Washington state freshwater lake bloom.</title>
        <authorList>
            <person name="Dreher T.W."/>
        </authorList>
    </citation>
    <scope>NUCLEOTIDE SEQUENCE</scope>
    <source>
        <strain evidence="3">WA131</strain>
    </source>
</reference>
<keyword evidence="1" id="KW-1133">Transmembrane helix</keyword>
<dbReference type="PIRSF" id="PIRSF028777">
    <property type="entry name" value="UCP028777"/>
    <property type="match status" value="1"/>
</dbReference>
<dbReference type="PANTHER" id="PTHR42903">
    <property type="entry name" value="INNER MEMBRANE PROTEIN YCCF"/>
    <property type="match status" value="1"/>
</dbReference>
<feature type="transmembrane region" description="Helical" evidence="1">
    <location>
        <begin position="64"/>
        <end position="85"/>
    </location>
</feature>
<evidence type="ECO:0000259" key="2">
    <source>
        <dbReference type="Pfam" id="PF03733"/>
    </source>
</evidence>
<feature type="domain" description="Inner membrane component" evidence="2">
    <location>
        <begin position="4"/>
        <end position="54"/>
    </location>
</feature>